<dbReference type="Gramene" id="Jr12_08280_p1">
    <property type="protein sequence ID" value="cds.Jr12_08280_p1"/>
    <property type="gene ID" value="Jr12_08280"/>
</dbReference>
<dbReference type="GeneID" id="108980415"/>
<dbReference type="AlphaFoldDB" id="A0A2I4DIA1"/>
<reference evidence="2" key="1">
    <citation type="submission" date="2025-08" db="UniProtKB">
        <authorList>
            <consortium name="RefSeq"/>
        </authorList>
    </citation>
    <scope>IDENTIFICATION</scope>
    <source>
        <tissue evidence="2">Leaves</tissue>
    </source>
</reference>
<dbReference type="RefSeq" id="XP_018806874.1">
    <property type="nucleotide sequence ID" value="XM_018951329.1"/>
</dbReference>
<dbReference type="InterPro" id="IPR043502">
    <property type="entry name" value="DNA/RNA_pol_sf"/>
</dbReference>
<dbReference type="InterPro" id="IPR052343">
    <property type="entry name" value="Retrotransposon-Effector_Assoc"/>
</dbReference>
<dbReference type="OrthoDB" id="1306129at2759"/>
<proteinExistence type="predicted"/>
<protein>
    <submittedName>
        <fullName evidence="2">Uncharacterized protein LOC108980415</fullName>
    </submittedName>
</protein>
<dbReference type="STRING" id="51240.A0A2I4DIA1"/>
<sequence length="278" mass="31566">MIIEKKISDEENRWLCATPSKLEVKQAVFSIPKNSSLGPDGFGSGFYMSCRDIIKEDVVEAARDFFRGAPLSRFYSSSFIVLILKVPEPSSFEKFRPISLCSMAYKKFSNIIVNRLNSILDSLVSHEQAFGFSEDVCQIIANCVQSQWFSIMMNGTFHGYFQSARGLHQGDHLSPYLLILMEEVLTRLLRKNFEEGRIGKFSHPISAPLVSHLLYVDDILIFANEGKRKRSLLSLMGFKECKFPVTYLGVLLVSGRLTTQDEDILRELVSEKVVEEIL</sequence>
<dbReference type="Proteomes" id="UP000235220">
    <property type="component" value="Chromosome 12"/>
</dbReference>
<gene>
    <name evidence="2" type="primary">LOC108980415</name>
</gene>
<accession>A0A2I4DIA1</accession>
<evidence type="ECO:0000313" key="2">
    <source>
        <dbReference type="RefSeq" id="XP_018806874.1"/>
    </source>
</evidence>
<dbReference type="SUPFAM" id="SSF56672">
    <property type="entry name" value="DNA/RNA polymerases"/>
    <property type="match status" value="1"/>
</dbReference>
<dbReference type="PANTHER" id="PTHR46890:SF43">
    <property type="entry name" value="NON-LTR RETROELEMENT REVERSE TRANSCRIPTASE"/>
    <property type="match status" value="1"/>
</dbReference>
<keyword evidence="1" id="KW-1185">Reference proteome</keyword>
<dbReference type="KEGG" id="jre:108980415"/>
<dbReference type="PANTHER" id="PTHR46890">
    <property type="entry name" value="NON-LTR RETROLELEMENT REVERSE TRANSCRIPTASE-LIKE PROTEIN-RELATED"/>
    <property type="match status" value="1"/>
</dbReference>
<dbReference type="InterPro" id="IPR000477">
    <property type="entry name" value="RT_dom"/>
</dbReference>
<name>A0A2I4DIA1_JUGRE</name>
<organism evidence="1 2">
    <name type="scientific">Juglans regia</name>
    <name type="common">English walnut</name>
    <dbReference type="NCBI Taxonomy" id="51240"/>
    <lineage>
        <taxon>Eukaryota</taxon>
        <taxon>Viridiplantae</taxon>
        <taxon>Streptophyta</taxon>
        <taxon>Embryophyta</taxon>
        <taxon>Tracheophyta</taxon>
        <taxon>Spermatophyta</taxon>
        <taxon>Magnoliopsida</taxon>
        <taxon>eudicotyledons</taxon>
        <taxon>Gunneridae</taxon>
        <taxon>Pentapetalae</taxon>
        <taxon>rosids</taxon>
        <taxon>fabids</taxon>
        <taxon>Fagales</taxon>
        <taxon>Juglandaceae</taxon>
        <taxon>Juglans</taxon>
    </lineage>
</organism>
<evidence type="ECO:0000313" key="1">
    <source>
        <dbReference type="Proteomes" id="UP000235220"/>
    </source>
</evidence>
<dbReference type="Pfam" id="PF00078">
    <property type="entry name" value="RVT_1"/>
    <property type="match status" value="1"/>
</dbReference>